<reference evidence="1 2" key="1">
    <citation type="submission" date="2020-08" db="EMBL/GenBank/DDBJ databases">
        <title>Genome public.</title>
        <authorList>
            <person name="Liu C."/>
            <person name="Sun Q."/>
        </authorList>
    </citation>
    <scope>NUCLEOTIDE SEQUENCE [LARGE SCALE GENOMIC DNA]</scope>
    <source>
        <strain evidence="1 2">NSJ-71</strain>
    </source>
</reference>
<dbReference type="InterPro" id="IPR035895">
    <property type="entry name" value="HPr-like_sf"/>
</dbReference>
<dbReference type="EMBL" id="JACOPS010000001">
    <property type="protein sequence ID" value="MBC5727571.1"/>
    <property type="molecule type" value="Genomic_DNA"/>
</dbReference>
<evidence type="ECO:0000313" key="2">
    <source>
        <dbReference type="Proteomes" id="UP000636755"/>
    </source>
</evidence>
<gene>
    <name evidence="1" type="ORF">H8R91_03295</name>
</gene>
<sequence length="78" mass="8742">MFNIPITITSQKEIMDVFEIFTKFPHETIMIKNGDVAIDGHSIMGFFSLDINKPVELVLSSEPTESFTNALSKYMVAA</sequence>
<evidence type="ECO:0000313" key="1">
    <source>
        <dbReference type="EMBL" id="MBC5727571.1"/>
    </source>
</evidence>
<accession>A0ABR7HJE8</accession>
<dbReference type="RefSeq" id="WP_022235142.1">
    <property type="nucleotide sequence ID" value="NZ_JACOPS010000001.1"/>
</dbReference>
<proteinExistence type="predicted"/>
<organism evidence="1 2">
    <name type="scientific">Ruminococcus intestinalis</name>
    <dbReference type="NCBI Taxonomy" id="2763066"/>
    <lineage>
        <taxon>Bacteria</taxon>
        <taxon>Bacillati</taxon>
        <taxon>Bacillota</taxon>
        <taxon>Clostridia</taxon>
        <taxon>Eubacteriales</taxon>
        <taxon>Oscillospiraceae</taxon>
        <taxon>Ruminococcus</taxon>
    </lineage>
</organism>
<comment type="caution">
    <text evidence="1">The sequence shown here is derived from an EMBL/GenBank/DDBJ whole genome shotgun (WGS) entry which is preliminary data.</text>
</comment>
<keyword evidence="2" id="KW-1185">Reference proteome</keyword>
<dbReference type="SUPFAM" id="SSF55594">
    <property type="entry name" value="HPr-like"/>
    <property type="match status" value="1"/>
</dbReference>
<dbReference type="Proteomes" id="UP000636755">
    <property type="component" value="Unassembled WGS sequence"/>
</dbReference>
<evidence type="ECO:0008006" key="3">
    <source>
        <dbReference type="Google" id="ProtNLM"/>
    </source>
</evidence>
<name>A0ABR7HJE8_9FIRM</name>
<protein>
    <recommendedName>
        <fullName evidence="3">HPr family phosphocarrier protein</fullName>
    </recommendedName>
</protein>